<dbReference type="NCBIfam" id="TIGR00797">
    <property type="entry name" value="matE"/>
    <property type="match status" value="1"/>
</dbReference>
<accession>A0A926D2Q7</accession>
<dbReference type="PANTHER" id="PTHR43298">
    <property type="entry name" value="MULTIDRUG RESISTANCE PROTEIN NORM-RELATED"/>
    <property type="match status" value="1"/>
</dbReference>
<evidence type="ECO:0000313" key="14">
    <source>
        <dbReference type="EMBL" id="MBC8530394.1"/>
    </source>
</evidence>
<dbReference type="InterPro" id="IPR002528">
    <property type="entry name" value="MATE_fam"/>
</dbReference>
<evidence type="ECO:0000256" key="4">
    <source>
        <dbReference type="ARBA" id="ARBA00020268"/>
    </source>
</evidence>
<evidence type="ECO:0000256" key="11">
    <source>
        <dbReference type="ARBA" id="ARBA00023136"/>
    </source>
</evidence>
<evidence type="ECO:0000256" key="2">
    <source>
        <dbReference type="ARBA" id="ARBA00004651"/>
    </source>
</evidence>
<feature type="transmembrane region" description="Helical" evidence="13">
    <location>
        <begin position="100"/>
        <end position="119"/>
    </location>
</feature>
<keyword evidence="15" id="KW-1185">Reference proteome</keyword>
<dbReference type="GO" id="GO:0005886">
    <property type="term" value="C:plasma membrane"/>
    <property type="evidence" value="ECO:0007669"/>
    <property type="project" value="UniProtKB-SubCell"/>
</dbReference>
<feature type="transmembrane region" description="Helical" evidence="13">
    <location>
        <begin position="409"/>
        <end position="430"/>
    </location>
</feature>
<feature type="transmembrane region" description="Helical" evidence="13">
    <location>
        <begin position="170"/>
        <end position="189"/>
    </location>
</feature>
<evidence type="ECO:0000256" key="7">
    <source>
        <dbReference type="ARBA" id="ARBA00022475"/>
    </source>
</evidence>
<evidence type="ECO:0000256" key="5">
    <source>
        <dbReference type="ARBA" id="ARBA00022448"/>
    </source>
</evidence>
<evidence type="ECO:0000256" key="10">
    <source>
        <dbReference type="ARBA" id="ARBA00023065"/>
    </source>
</evidence>
<keyword evidence="7" id="KW-1003">Cell membrane</keyword>
<feature type="transmembrane region" description="Helical" evidence="13">
    <location>
        <begin position="302"/>
        <end position="324"/>
    </location>
</feature>
<sequence>MPLAKTLDLLDKSIPPRKIILFLAWPTIVEQILQTLVQYVDTAMVGSLGATATAAVAVGTSSIWLINGVMNAVAIGFAVQIARYIGAGELDRVKRIMTQAVLAIAVGGLFFTGLMELIAPHLPHWLGAEAAVVPLATSYLRWFGSAYLFNMAMVVCSNVLRCSGDTKTPLFFNAITNVLNVVGNFLLIFPTREITVFGSSFTMWGAGLGVTGAAISTAASFAFSGLALLGAVYFRESPIRIPIRSSYRPDKHVLREVARLGTPNALERMTLSFGQIAMTALVTGIGTTALAAHHLAITAESISYLPCFGFSAAATTLVAQALGAGETELATRYGRLCTIYGTVLMTVAGALMFIFARGLMSIFTGEAAVLDLGAGVLRIEALAEPFFALSMVIPGVLRGAGDTKWPFYISVIGMWGVRLISAYILAYPLGLGLTGAWIGMVLDLVVRGVLSVIRFATGKWKNAWTSSKNAKSA</sequence>
<keyword evidence="6" id="KW-0050">Antiport</keyword>
<dbReference type="InterPro" id="IPR048279">
    <property type="entry name" value="MdtK-like"/>
</dbReference>
<dbReference type="EMBL" id="JACRSR010000001">
    <property type="protein sequence ID" value="MBC8530394.1"/>
    <property type="molecule type" value="Genomic_DNA"/>
</dbReference>
<dbReference type="PIRSF" id="PIRSF006603">
    <property type="entry name" value="DinF"/>
    <property type="match status" value="1"/>
</dbReference>
<evidence type="ECO:0000313" key="15">
    <source>
        <dbReference type="Proteomes" id="UP000623172"/>
    </source>
</evidence>
<reference evidence="14" key="1">
    <citation type="submission" date="2020-08" db="EMBL/GenBank/DDBJ databases">
        <title>Genome public.</title>
        <authorList>
            <person name="Liu C."/>
            <person name="Sun Q."/>
        </authorList>
    </citation>
    <scope>NUCLEOTIDE SEQUENCE</scope>
    <source>
        <strain evidence="14">NSJ-53</strain>
    </source>
</reference>
<dbReference type="PANTHER" id="PTHR43298:SF2">
    <property type="entry name" value="FMN_FAD EXPORTER YEEO-RELATED"/>
    <property type="match status" value="1"/>
</dbReference>
<name>A0A926D2Q7_9FIRM</name>
<keyword evidence="9 13" id="KW-1133">Transmembrane helix</keyword>
<evidence type="ECO:0000256" key="3">
    <source>
        <dbReference type="ARBA" id="ARBA00010199"/>
    </source>
</evidence>
<feature type="transmembrane region" description="Helical" evidence="13">
    <location>
        <begin position="436"/>
        <end position="456"/>
    </location>
</feature>
<comment type="subcellular location">
    <subcellularLocation>
        <location evidence="2">Cell membrane</location>
        <topology evidence="2">Multi-pass membrane protein</topology>
    </subcellularLocation>
</comment>
<comment type="function">
    <text evidence="1">Multidrug efflux pump.</text>
</comment>
<feature type="transmembrane region" description="Helical" evidence="13">
    <location>
        <begin position="52"/>
        <end position="79"/>
    </location>
</feature>
<dbReference type="GO" id="GO:0006811">
    <property type="term" value="P:monoatomic ion transport"/>
    <property type="evidence" value="ECO:0007669"/>
    <property type="project" value="UniProtKB-KW"/>
</dbReference>
<evidence type="ECO:0000256" key="8">
    <source>
        <dbReference type="ARBA" id="ARBA00022692"/>
    </source>
</evidence>
<evidence type="ECO:0000256" key="13">
    <source>
        <dbReference type="SAM" id="Phobius"/>
    </source>
</evidence>
<keyword evidence="11 13" id="KW-0472">Membrane</keyword>
<feature type="transmembrane region" description="Helical" evidence="13">
    <location>
        <begin position="139"/>
        <end position="158"/>
    </location>
</feature>
<protein>
    <recommendedName>
        <fullName evidence="4">Probable multidrug resistance protein NorM</fullName>
    </recommendedName>
    <alternativeName>
        <fullName evidence="12">Multidrug-efflux transporter</fullName>
    </alternativeName>
</protein>
<dbReference type="GO" id="GO:0015297">
    <property type="term" value="F:antiporter activity"/>
    <property type="evidence" value="ECO:0007669"/>
    <property type="project" value="UniProtKB-KW"/>
</dbReference>
<dbReference type="AlphaFoldDB" id="A0A926D2Q7"/>
<feature type="transmembrane region" description="Helical" evidence="13">
    <location>
        <begin position="201"/>
        <end position="234"/>
    </location>
</feature>
<keyword evidence="8 13" id="KW-0812">Transmembrane</keyword>
<dbReference type="CDD" id="cd13137">
    <property type="entry name" value="MATE_NorM_like"/>
    <property type="match status" value="1"/>
</dbReference>
<proteinExistence type="inferred from homology"/>
<keyword evidence="5" id="KW-0813">Transport</keyword>
<dbReference type="Pfam" id="PF01554">
    <property type="entry name" value="MatE"/>
    <property type="match status" value="2"/>
</dbReference>
<feature type="transmembrane region" description="Helical" evidence="13">
    <location>
        <begin position="20"/>
        <end position="40"/>
    </location>
</feature>
<comment type="similarity">
    <text evidence="3">Belongs to the multi antimicrobial extrusion (MATE) (TC 2.A.66.1) family.</text>
</comment>
<feature type="transmembrane region" description="Helical" evidence="13">
    <location>
        <begin position="376"/>
        <end position="397"/>
    </location>
</feature>
<organism evidence="14 15">
    <name type="scientific">Gehongia tenuis</name>
    <dbReference type="NCBI Taxonomy" id="2763655"/>
    <lineage>
        <taxon>Bacteria</taxon>
        <taxon>Bacillati</taxon>
        <taxon>Bacillota</taxon>
        <taxon>Clostridia</taxon>
        <taxon>Christensenellales</taxon>
        <taxon>Christensenellaceae</taxon>
        <taxon>Gehongia</taxon>
    </lineage>
</organism>
<gene>
    <name evidence="14" type="ORF">H8696_00855</name>
</gene>
<feature type="transmembrane region" description="Helical" evidence="13">
    <location>
        <begin position="336"/>
        <end position="356"/>
    </location>
</feature>
<evidence type="ECO:0000256" key="6">
    <source>
        <dbReference type="ARBA" id="ARBA00022449"/>
    </source>
</evidence>
<comment type="caution">
    <text evidence="14">The sequence shown here is derived from an EMBL/GenBank/DDBJ whole genome shotgun (WGS) entry which is preliminary data.</text>
</comment>
<dbReference type="Proteomes" id="UP000623172">
    <property type="component" value="Unassembled WGS sequence"/>
</dbReference>
<feature type="transmembrane region" description="Helical" evidence="13">
    <location>
        <begin position="276"/>
        <end position="296"/>
    </location>
</feature>
<evidence type="ECO:0000256" key="9">
    <source>
        <dbReference type="ARBA" id="ARBA00022989"/>
    </source>
</evidence>
<dbReference type="InterPro" id="IPR050222">
    <property type="entry name" value="MATE_MdtK"/>
</dbReference>
<keyword evidence="10" id="KW-0406">Ion transport</keyword>
<evidence type="ECO:0000256" key="1">
    <source>
        <dbReference type="ARBA" id="ARBA00003408"/>
    </source>
</evidence>
<dbReference type="GO" id="GO:0042910">
    <property type="term" value="F:xenobiotic transmembrane transporter activity"/>
    <property type="evidence" value="ECO:0007669"/>
    <property type="project" value="InterPro"/>
</dbReference>
<evidence type="ECO:0000256" key="12">
    <source>
        <dbReference type="ARBA" id="ARBA00031636"/>
    </source>
</evidence>